<sequence length="79" mass="8799">MKVKVTQVGHGTHPSEVIVTVDTTSGPERLVVHQRSIKDNGLDIGYPINRDRNSLLVELPRETISGSWRVWVPEAVVVE</sequence>
<reference evidence="1 2" key="1">
    <citation type="submission" date="2023-03" db="EMBL/GenBank/DDBJ databases">
        <authorList>
            <person name="Kaur S."/>
            <person name="Espinosa-Saiz D."/>
            <person name="Velazquez E."/>
            <person name="Menendez E."/>
            <person name="diCenzo G.C."/>
        </authorList>
    </citation>
    <scope>NUCLEOTIDE SEQUENCE [LARGE SCALE GENOMIC DNA]</scope>
    <source>
        <strain evidence="1 2">LMG 24692</strain>
        <plasmid evidence="1 2">unnamed</plasmid>
    </source>
</reference>
<organism evidence="1 2">
    <name type="scientific">Sinorhizobium garamanticum</name>
    <dbReference type="NCBI Taxonomy" id="680247"/>
    <lineage>
        <taxon>Bacteria</taxon>
        <taxon>Pseudomonadati</taxon>
        <taxon>Pseudomonadota</taxon>
        <taxon>Alphaproteobacteria</taxon>
        <taxon>Hyphomicrobiales</taxon>
        <taxon>Rhizobiaceae</taxon>
        <taxon>Sinorhizobium/Ensifer group</taxon>
        <taxon>Sinorhizobium</taxon>
    </lineage>
</organism>
<keyword evidence="2" id="KW-1185">Reference proteome</keyword>
<protein>
    <submittedName>
        <fullName evidence="1">Uncharacterized protein</fullName>
    </submittedName>
</protein>
<evidence type="ECO:0000313" key="1">
    <source>
        <dbReference type="EMBL" id="WEX91700.1"/>
    </source>
</evidence>
<proteinExistence type="predicted"/>
<evidence type="ECO:0000313" key="2">
    <source>
        <dbReference type="Proteomes" id="UP001229355"/>
    </source>
</evidence>
<geneLocation type="plasmid" evidence="1 2">
    <name>unnamed</name>
</geneLocation>
<keyword evidence="1" id="KW-0614">Plasmid</keyword>
<dbReference type="Proteomes" id="UP001229355">
    <property type="component" value="Plasmid unnamed"/>
</dbReference>
<accession>A0ABY8DLC0</accession>
<gene>
    <name evidence="1" type="ORF">PZN02_006001</name>
</gene>
<name>A0ABY8DLC0_9HYPH</name>
<dbReference type="EMBL" id="CP120375">
    <property type="protein sequence ID" value="WEX91700.1"/>
    <property type="molecule type" value="Genomic_DNA"/>
</dbReference>
<dbReference type="RefSeq" id="WP_280663658.1">
    <property type="nucleotide sequence ID" value="NZ_CP120375.1"/>
</dbReference>